<dbReference type="RefSeq" id="WP_088485104.1">
    <property type="nucleotide sequence ID" value="NZ_NISI01000010.1"/>
</dbReference>
<dbReference type="Proteomes" id="UP000197446">
    <property type="component" value="Unassembled WGS sequence"/>
</dbReference>
<gene>
    <name evidence="1" type="ORF">CDO81_20510</name>
</gene>
<evidence type="ECO:0000313" key="2">
    <source>
        <dbReference type="Proteomes" id="UP000197446"/>
    </source>
</evidence>
<proteinExistence type="predicted"/>
<reference evidence="1 2" key="1">
    <citation type="journal article" date="2007" name="Int. J. Syst. Evol. Microbiol.">
        <title>Description of Pelomonas aquatica sp. nov. and Pelomonas puraquae sp. nov., isolated from industrial and haemodialysis water.</title>
        <authorList>
            <person name="Gomila M."/>
            <person name="Bowien B."/>
            <person name="Falsen E."/>
            <person name="Moore E.R."/>
            <person name="Lalucat J."/>
        </authorList>
    </citation>
    <scope>NUCLEOTIDE SEQUENCE [LARGE SCALE GENOMIC DNA]</scope>
    <source>
        <strain evidence="1 2">CCUG 52769</strain>
    </source>
</reference>
<dbReference type="OrthoDB" id="9151918at2"/>
<accession>A0A254N9M5</accession>
<dbReference type="AlphaFoldDB" id="A0A254N9M5"/>
<protein>
    <submittedName>
        <fullName evidence="1">Uncharacterized protein</fullName>
    </submittedName>
</protein>
<evidence type="ECO:0000313" key="1">
    <source>
        <dbReference type="EMBL" id="OWR02128.1"/>
    </source>
</evidence>
<name>A0A254N9M5_9BURK</name>
<comment type="caution">
    <text evidence="1">The sequence shown here is derived from an EMBL/GenBank/DDBJ whole genome shotgun (WGS) entry which is preliminary data.</text>
</comment>
<organism evidence="1 2">
    <name type="scientific">Roseateles puraquae</name>
    <dbReference type="NCBI Taxonomy" id="431059"/>
    <lineage>
        <taxon>Bacteria</taxon>
        <taxon>Pseudomonadati</taxon>
        <taxon>Pseudomonadota</taxon>
        <taxon>Betaproteobacteria</taxon>
        <taxon>Burkholderiales</taxon>
        <taxon>Sphaerotilaceae</taxon>
        <taxon>Roseateles</taxon>
    </lineage>
</organism>
<keyword evidence="2" id="KW-1185">Reference proteome</keyword>
<dbReference type="EMBL" id="NISI01000010">
    <property type="protein sequence ID" value="OWR02128.1"/>
    <property type="molecule type" value="Genomic_DNA"/>
</dbReference>
<sequence length="173" mass="18528">MTSPDDTPGWLRPARTEFARLHPDAAREAALLAELTRQLKPRPARTATAQDEEPAGEPRWFRRLAWGSGALGAAAAVLLTTLLLLDPPGSQTAHAAPADGPGSGFIPVVPEAEFRAALAGDRPTPVWLQPAELPRERLAWLGLPFDASRADETVRAELLVNPSGQVLAVRILN</sequence>